<dbReference type="OrthoDB" id="10557589at2759"/>
<accession>A0A8S3TI72</accession>
<name>A0A8S3TI72_MYTED</name>
<dbReference type="Proteomes" id="UP000683360">
    <property type="component" value="Unassembled WGS sequence"/>
</dbReference>
<gene>
    <name evidence="1" type="ORF">MEDL_42767</name>
</gene>
<comment type="caution">
    <text evidence="1">The sequence shown here is derived from an EMBL/GenBank/DDBJ whole genome shotgun (WGS) entry which is preliminary data.</text>
</comment>
<sequence>MLPKAQDTSSFNISDPDKHHLQDFFEEIGFVVKLREDSNYAQLYTDIPRGNFYCVFLVLISPVEFEDIYPIQHVLRHRIPGDIFQDFIKVTRSNRFADIMDILTRMNALYDRPTVSIHSTLREKFCFSNPTPTIATEHKRSVTLVAVQLNALY</sequence>
<dbReference type="AlphaFoldDB" id="A0A8S3TI72"/>
<keyword evidence="2" id="KW-1185">Reference proteome</keyword>
<dbReference type="EMBL" id="CAJPWZ010002038">
    <property type="protein sequence ID" value="CAG2229849.1"/>
    <property type="molecule type" value="Genomic_DNA"/>
</dbReference>
<proteinExistence type="predicted"/>
<evidence type="ECO:0000313" key="2">
    <source>
        <dbReference type="Proteomes" id="UP000683360"/>
    </source>
</evidence>
<protein>
    <submittedName>
        <fullName evidence="1">Uncharacterized protein</fullName>
    </submittedName>
</protein>
<organism evidence="1 2">
    <name type="scientific">Mytilus edulis</name>
    <name type="common">Blue mussel</name>
    <dbReference type="NCBI Taxonomy" id="6550"/>
    <lineage>
        <taxon>Eukaryota</taxon>
        <taxon>Metazoa</taxon>
        <taxon>Spiralia</taxon>
        <taxon>Lophotrochozoa</taxon>
        <taxon>Mollusca</taxon>
        <taxon>Bivalvia</taxon>
        <taxon>Autobranchia</taxon>
        <taxon>Pteriomorphia</taxon>
        <taxon>Mytilida</taxon>
        <taxon>Mytiloidea</taxon>
        <taxon>Mytilidae</taxon>
        <taxon>Mytilinae</taxon>
        <taxon>Mytilus</taxon>
    </lineage>
</organism>
<evidence type="ECO:0000313" key="1">
    <source>
        <dbReference type="EMBL" id="CAG2229849.1"/>
    </source>
</evidence>
<reference evidence="1" key="1">
    <citation type="submission" date="2021-03" db="EMBL/GenBank/DDBJ databases">
        <authorList>
            <person name="Bekaert M."/>
        </authorList>
    </citation>
    <scope>NUCLEOTIDE SEQUENCE</scope>
</reference>